<evidence type="ECO:0000313" key="2">
    <source>
        <dbReference type="Proteomes" id="UP000018296"/>
    </source>
</evidence>
<dbReference type="PATRIC" id="fig|1395513.3.peg.2582"/>
<comment type="caution">
    <text evidence="1">The sequence shown here is derived from an EMBL/GenBank/DDBJ whole genome shotgun (WGS) entry which is preliminary data.</text>
</comment>
<dbReference type="EMBL" id="AWTC01000013">
    <property type="protein sequence ID" value="EST11109.1"/>
    <property type="molecule type" value="Genomic_DNA"/>
</dbReference>
<organism evidence="1 2">
    <name type="scientific">Sporolactobacillus laevolacticus DSM 442</name>
    <dbReference type="NCBI Taxonomy" id="1395513"/>
    <lineage>
        <taxon>Bacteria</taxon>
        <taxon>Bacillati</taxon>
        <taxon>Bacillota</taxon>
        <taxon>Bacilli</taxon>
        <taxon>Bacillales</taxon>
        <taxon>Sporolactobacillaceae</taxon>
        <taxon>Sporolactobacillus</taxon>
    </lineage>
</organism>
<accession>V6J2U7</accession>
<evidence type="ECO:0000313" key="1">
    <source>
        <dbReference type="EMBL" id="EST11109.1"/>
    </source>
</evidence>
<gene>
    <name evidence="1" type="ORF">P343_12720</name>
</gene>
<proteinExistence type="predicted"/>
<keyword evidence="2" id="KW-1185">Reference proteome</keyword>
<reference evidence="1 2" key="1">
    <citation type="journal article" date="2013" name="Genome Announc.">
        <title>Genome Sequence of Sporolactobacillus laevolacticus DSM442, an Efficient Polymer-Grade D-Lactate Producer from Agricultural Waste Cottonseed as a Nitrogen Source.</title>
        <authorList>
            <person name="Wang H."/>
            <person name="Wang L."/>
            <person name="Ju J."/>
            <person name="Yu B."/>
            <person name="Ma Y."/>
        </authorList>
    </citation>
    <scope>NUCLEOTIDE SEQUENCE [LARGE SCALE GENOMIC DNA]</scope>
    <source>
        <strain evidence="1 2">DSM 442</strain>
    </source>
</reference>
<name>V6J2U7_9BACL</name>
<sequence>MGEKAMSRRKWTLLYRVEDGQKVHLFELLQRHDLNRRLRDGWKEVKMHS</sequence>
<dbReference type="AlphaFoldDB" id="V6J2U7"/>
<protein>
    <submittedName>
        <fullName evidence="1">Uncharacterized protein</fullName>
    </submittedName>
</protein>
<dbReference type="STRING" id="1395513.P343_12720"/>
<dbReference type="Proteomes" id="UP000018296">
    <property type="component" value="Unassembled WGS sequence"/>
</dbReference>